<organism evidence="2 3">
    <name type="scientific">Haliovirga abyssi</name>
    <dbReference type="NCBI Taxonomy" id="2996794"/>
    <lineage>
        <taxon>Bacteria</taxon>
        <taxon>Fusobacteriati</taxon>
        <taxon>Fusobacteriota</taxon>
        <taxon>Fusobacteriia</taxon>
        <taxon>Fusobacteriales</taxon>
        <taxon>Haliovirgaceae</taxon>
        <taxon>Haliovirga</taxon>
    </lineage>
</organism>
<feature type="coiled-coil region" evidence="1">
    <location>
        <begin position="523"/>
        <end position="586"/>
    </location>
</feature>
<dbReference type="KEGG" id="haby:HLVA_10490"/>
<dbReference type="Proteomes" id="UP001321582">
    <property type="component" value="Chromosome"/>
</dbReference>
<dbReference type="AlphaFoldDB" id="A0AAU9DYG8"/>
<protein>
    <submittedName>
        <fullName evidence="2">Uncharacterized protein</fullName>
    </submittedName>
</protein>
<evidence type="ECO:0000256" key="1">
    <source>
        <dbReference type="SAM" id="Coils"/>
    </source>
</evidence>
<dbReference type="EMBL" id="AP027059">
    <property type="protein sequence ID" value="BDU50480.1"/>
    <property type="molecule type" value="Genomic_DNA"/>
</dbReference>
<dbReference type="PROSITE" id="PS51257">
    <property type="entry name" value="PROKAR_LIPOPROTEIN"/>
    <property type="match status" value="1"/>
</dbReference>
<reference evidence="2 3" key="1">
    <citation type="submission" date="2022-11" db="EMBL/GenBank/DDBJ databases">
        <title>Haliovirga abyssi gen. nov., sp. nov., a mesophilic fermentative bacterium isolated from the Iheya North hydrothermal field and the proposal of Haliovirgaceae fam. nov.</title>
        <authorList>
            <person name="Miyazaki U."/>
            <person name="Tame A."/>
            <person name="Miyazaki J."/>
            <person name="Takai K."/>
            <person name="Sawayama S."/>
            <person name="Kitajima M."/>
            <person name="Okamoto A."/>
            <person name="Nakagawa S."/>
        </authorList>
    </citation>
    <scope>NUCLEOTIDE SEQUENCE [LARGE SCALE GENOMIC DNA]</scope>
    <source>
        <strain evidence="2 3">IC12</strain>
    </source>
</reference>
<gene>
    <name evidence="2" type="ORF">HLVA_10490</name>
</gene>
<keyword evidence="1" id="KW-0175">Coiled coil</keyword>
<sequence>MKKLFSIVLITLLFSACGSTEIKNTKDINRLKKRVTLNSKEEIQLENIIKDSLADSEVRKSAYFMLKSKDIKFTKNSLETVLTTETINEDTLKEFFIKESLKYDSFIYPESIKLNLFNYLLKNKQYGEFYKQYNGETIDIPSNEKEQLIKRIEYKKSNDRLEKLLKLSISNNDYEMFENLLKYNLYFSINYILNNKEEWFEKTLKNSSDIFKSMIYEIDSSNYEKYKNILYFYLNKNLEANFKAKVLDLIFENEMNIKEKLFSENIDLQKRAISKYGVKKSKEFFKNNLNKNKKLAFRGLAILHDDNLFDILKENYINSSKTEYLEDIFILNTPESRKFLIKELKKMNTKNTKNILSILQTYNSIQLINILYDLALEEGNLSNQKLYIDFIFNNNIKLAIKLAIKITQDNSYSIKLKQYVIKRIGEINGEETKNHILQTIENKMYKSYIEKEKKLVSFSKKQKLWKHYLEIFPKSYYKNEIEIKSNKYNGILEKIKKEITNNFNKQLLTIDKKIEEYNKYLLTENETNKINNMKNKIKKLKLEKEKLIRNNKETEIEKLENLDSEYKDLSEEINSLNQQIYYLEQEGKKAILIKQLGMDMQKLIGKKGEVLEKISLIYGYYLDNYKINGKILSEDTLSDLEER</sequence>
<evidence type="ECO:0000313" key="2">
    <source>
        <dbReference type="EMBL" id="BDU50480.1"/>
    </source>
</evidence>
<dbReference type="RefSeq" id="WP_307905407.1">
    <property type="nucleotide sequence ID" value="NZ_AP027059.1"/>
</dbReference>
<evidence type="ECO:0000313" key="3">
    <source>
        <dbReference type="Proteomes" id="UP001321582"/>
    </source>
</evidence>
<keyword evidence="3" id="KW-1185">Reference proteome</keyword>
<name>A0AAU9DYG8_9FUSO</name>
<proteinExistence type="predicted"/>
<accession>A0AAU9DYG8</accession>